<sequence>MGVEASGTNSEMGKTDIANKDDRNVSVVPLDKNVENKERSNTPTGSGRFPNQPFKKQNSNVKNPPMAENMSKHVEKLHADVNNLKDLGKIIQNSKDGGSAKLPDNKKLGNNSSGS</sequence>
<reference evidence="2" key="1">
    <citation type="journal article" date="2019" name="Sci. Rep.">
        <title>Draft genome of Tanacetum cinerariifolium, the natural source of mosquito coil.</title>
        <authorList>
            <person name="Yamashiro T."/>
            <person name="Shiraishi A."/>
            <person name="Satake H."/>
            <person name="Nakayama K."/>
        </authorList>
    </citation>
    <scope>NUCLEOTIDE SEQUENCE</scope>
</reference>
<feature type="region of interest" description="Disordered" evidence="1">
    <location>
        <begin position="1"/>
        <end position="73"/>
    </location>
</feature>
<evidence type="ECO:0000256" key="1">
    <source>
        <dbReference type="SAM" id="MobiDB-lite"/>
    </source>
</evidence>
<name>A0A699UGW5_TANCI</name>
<organism evidence="2">
    <name type="scientific">Tanacetum cinerariifolium</name>
    <name type="common">Dalmatian daisy</name>
    <name type="synonym">Chrysanthemum cinerariifolium</name>
    <dbReference type="NCBI Taxonomy" id="118510"/>
    <lineage>
        <taxon>Eukaryota</taxon>
        <taxon>Viridiplantae</taxon>
        <taxon>Streptophyta</taxon>
        <taxon>Embryophyta</taxon>
        <taxon>Tracheophyta</taxon>
        <taxon>Spermatophyta</taxon>
        <taxon>Magnoliopsida</taxon>
        <taxon>eudicotyledons</taxon>
        <taxon>Gunneridae</taxon>
        <taxon>Pentapetalae</taxon>
        <taxon>asterids</taxon>
        <taxon>campanulids</taxon>
        <taxon>Asterales</taxon>
        <taxon>Asteraceae</taxon>
        <taxon>Asteroideae</taxon>
        <taxon>Anthemideae</taxon>
        <taxon>Anthemidinae</taxon>
        <taxon>Tanacetum</taxon>
    </lineage>
</organism>
<proteinExistence type="predicted"/>
<dbReference type="AlphaFoldDB" id="A0A699UGW5"/>
<feature type="non-terminal residue" evidence="2">
    <location>
        <position position="115"/>
    </location>
</feature>
<accession>A0A699UGW5</accession>
<feature type="compositionally biased region" description="Polar residues" evidence="1">
    <location>
        <begin position="1"/>
        <end position="12"/>
    </location>
</feature>
<comment type="caution">
    <text evidence="2">The sequence shown here is derived from an EMBL/GenBank/DDBJ whole genome shotgun (WGS) entry which is preliminary data.</text>
</comment>
<feature type="region of interest" description="Disordered" evidence="1">
    <location>
        <begin position="90"/>
        <end position="115"/>
    </location>
</feature>
<dbReference type="EMBL" id="BKCJ011332393">
    <property type="protein sequence ID" value="GFD21800.1"/>
    <property type="molecule type" value="Genomic_DNA"/>
</dbReference>
<feature type="compositionally biased region" description="Basic and acidic residues" evidence="1">
    <location>
        <begin position="13"/>
        <end position="24"/>
    </location>
</feature>
<evidence type="ECO:0000313" key="2">
    <source>
        <dbReference type="EMBL" id="GFD21800.1"/>
    </source>
</evidence>
<protein>
    <submittedName>
        <fullName evidence="2">Uncharacterized protein</fullName>
    </submittedName>
</protein>
<gene>
    <name evidence="2" type="ORF">Tci_893769</name>
</gene>